<dbReference type="Proteomes" id="UP000078240">
    <property type="component" value="Unassembled WGS sequence"/>
</dbReference>
<evidence type="ECO:0000313" key="5">
    <source>
        <dbReference type="EMBL" id="OAQ80252.1"/>
    </source>
</evidence>
<dbReference type="InterPro" id="IPR019414">
    <property type="entry name" value="Rtp1_C2"/>
</dbReference>
<gene>
    <name evidence="5" type="ORF">VFPBJ_05837</name>
</gene>
<dbReference type="InterPro" id="IPR019451">
    <property type="entry name" value="Rtp1_C1"/>
</dbReference>
<comment type="similarity">
    <text evidence="1">Belongs to the Tango6 family.</text>
</comment>
<evidence type="ECO:0000259" key="4">
    <source>
        <dbReference type="Pfam" id="PF10363"/>
    </source>
</evidence>
<evidence type="ECO:0000259" key="3">
    <source>
        <dbReference type="Pfam" id="PF10304"/>
    </source>
</evidence>
<dbReference type="PANTHER" id="PTHR20959">
    <property type="entry name" value="TRANSPORT AND GOLGI ORGANIZATION PROTEIN 6 FAMILY MEMBER"/>
    <property type="match status" value="1"/>
</dbReference>
<feature type="compositionally biased region" description="Basic and acidic residues" evidence="2">
    <location>
        <begin position="688"/>
        <end position="697"/>
    </location>
</feature>
<protein>
    <submittedName>
        <fullName evidence="5">Protein required for cell viability</fullName>
    </submittedName>
</protein>
<dbReference type="Pfam" id="PF10304">
    <property type="entry name" value="RTP1_C2"/>
    <property type="match status" value="1"/>
</dbReference>
<proteinExistence type="inferred from homology"/>
<name>A0A179GR65_PURLI</name>
<dbReference type="InterPro" id="IPR016024">
    <property type="entry name" value="ARM-type_fold"/>
</dbReference>
<reference evidence="5 6" key="1">
    <citation type="submission" date="2016-01" db="EMBL/GenBank/DDBJ databases">
        <title>Biosynthesis of antibiotic leucinostatins and their inhibition on Phytophthora in bio-control Purpureocillium lilacinum.</title>
        <authorList>
            <person name="Wang G."/>
            <person name="Liu Z."/>
            <person name="Lin R."/>
            <person name="Li E."/>
            <person name="Mao Z."/>
            <person name="Ling J."/>
            <person name="Yin W."/>
            <person name="Xie B."/>
        </authorList>
    </citation>
    <scope>NUCLEOTIDE SEQUENCE [LARGE SCALE GENOMIC DNA]</scope>
    <source>
        <strain evidence="5">PLBJ-1</strain>
    </source>
</reference>
<evidence type="ECO:0000256" key="1">
    <source>
        <dbReference type="ARBA" id="ARBA00005724"/>
    </source>
</evidence>
<evidence type="ECO:0000313" key="6">
    <source>
        <dbReference type="Proteomes" id="UP000078240"/>
    </source>
</evidence>
<accession>A0A179GR65</accession>
<dbReference type="Pfam" id="PF10363">
    <property type="entry name" value="RTP1_C1"/>
    <property type="match status" value="1"/>
</dbReference>
<evidence type="ECO:0000256" key="2">
    <source>
        <dbReference type="SAM" id="MobiDB-lite"/>
    </source>
</evidence>
<comment type="caution">
    <text evidence="5">The sequence shown here is derived from an EMBL/GenBank/DDBJ whole genome shotgun (WGS) entry which is preliminary data.</text>
</comment>
<feature type="domain" description="RNA polymerase II assembly factor Rtp1 C-terminal" evidence="4">
    <location>
        <begin position="560"/>
        <end position="659"/>
    </location>
</feature>
<organism evidence="5 6">
    <name type="scientific">Purpureocillium lilacinum</name>
    <name type="common">Paecilomyces lilacinus</name>
    <dbReference type="NCBI Taxonomy" id="33203"/>
    <lineage>
        <taxon>Eukaryota</taxon>
        <taxon>Fungi</taxon>
        <taxon>Dikarya</taxon>
        <taxon>Ascomycota</taxon>
        <taxon>Pezizomycotina</taxon>
        <taxon>Sordariomycetes</taxon>
        <taxon>Hypocreomycetidae</taxon>
        <taxon>Hypocreales</taxon>
        <taxon>Ophiocordycipitaceae</taxon>
        <taxon>Purpureocillium</taxon>
    </lineage>
</organism>
<feature type="domain" description="RNA polymerase II assembly factor Rtp1 C-terminal" evidence="3">
    <location>
        <begin position="829"/>
        <end position="861"/>
    </location>
</feature>
<dbReference type="GO" id="GO:0009306">
    <property type="term" value="P:protein secretion"/>
    <property type="evidence" value="ECO:0007669"/>
    <property type="project" value="TreeGrafter"/>
</dbReference>
<dbReference type="AlphaFoldDB" id="A0A179GR65"/>
<dbReference type="EMBL" id="LSBH01000004">
    <property type="protein sequence ID" value="OAQ80252.1"/>
    <property type="molecule type" value="Genomic_DNA"/>
</dbReference>
<dbReference type="SUPFAM" id="SSF48371">
    <property type="entry name" value="ARM repeat"/>
    <property type="match status" value="1"/>
</dbReference>
<feature type="region of interest" description="Disordered" evidence="2">
    <location>
        <begin position="681"/>
        <end position="724"/>
    </location>
</feature>
<dbReference type="PANTHER" id="PTHR20959:SF1">
    <property type="entry name" value="TRANSPORT AND GOLGI ORGANIZATION PROTEIN 6 HOMOLOG"/>
    <property type="match status" value="1"/>
</dbReference>
<feature type="compositionally biased region" description="Acidic residues" evidence="2">
    <location>
        <begin position="707"/>
        <end position="716"/>
    </location>
</feature>
<sequence length="908" mass="99414">MAESSGFSTERAQGVSQPKTIETIVEAAKKAFDSSLESDSRELRAKEYDDVITSTDTWALIHALNTLIKPDILPAWLRQPLLRTLTLVPLRPDGVRGTLEFVFSVHPSNSTPATDAAQPQKGGAGITHEAVAVATKLLSSVPSSMSPDAWFEGISGQLFSLFDGEAGPDLAKTAAQIVGFGILGKRQFGAPGAPGWNAFVKPLLQNINPSLASQRSEHDVAKPEPEIIDMRQGQVLVSAQSLEISVRRLQTLILSNPSPGLCRRVLRPVILQLWSLSSWNGVSAPTEQNVCSAARSLVQTYLRLFGTLDSIMPLIQNVTCTGSVDESKPQWTYHLGNDGSLNIVKRQDQPSRGHEELDLAVIEQRTTSLVHTITTSCSNEEVSAVFLHLLRRWIETSQRQRDTGIQIRDPKDNEHTPVEDLVEVSLLQTLMEKAPEKLVSHFDQLLDIISQVLAADERSPLGDDLIAVVLSLLNLVITAPSFQKSDISPDELRTIEGALDRIGSRDQPDTSPTARNLAMLLKYRDEVEDPDDVKPGASTRQIEDRKTYNLAMNYITGDSNNPPPVVSEGLNMLSTLIVAESPILDITAITVLMSNLLKENEDYINLRVVKVFTQLANKHPKSTMRELLDNYLDPQEKASTDIRLRFGEALAQVIERLGQTFSGETAQQACETLLSIAGRRGYRPKTKSRQEREDKLQNMKQQKAAEDPGEDVDMEQDEHLTEEEKADNAVLAQIVQGWDSKRGSEDIRMRTSSLSIFGAALETNIGGIGPTLVSNGVDLCVSILTLERQPEAGILRRAAVVVILNFVKALNDAKESNKSLGFGLTGDSRKDIHTTLEYVAQTDNDGLVQQHARDVAESLENLGIGSLLPSQGETTAPGLTQLAGLRINADGNLVDASGRPRPRIEEVE</sequence>
<dbReference type="InterPro" id="IPR039600">
    <property type="entry name" value="TANGO6/Rtp1"/>
</dbReference>